<sequence>MPGRTAFYDLVAIGAFAYLRQSTRRDGLSQ</sequence>
<dbReference type="AlphaFoldDB" id="A0A1W2BPA4"/>
<proteinExistence type="predicted"/>
<protein>
    <submittedName>
        <fullName evidence="1">Uncharacterized protein</fullName>
    </submittedName>
</protein>
<accession>A0A1W2BPA4</accession>
<name>A0A1W2BPA4_9HYPH</name>
<evidence type="ECO:0000313" key="1">
    <source>
        <dbReference type="EMBL" id="SMC74686.1"/>
    </source>
</evidence>
<gene>
    <name evidence="1" type="ORF">SAMN06297251_10727</name>
</gene>
<evidence type="ECO:0000313" key="2">
    <source>
        <dbReference type="Proteomes" id="UP000192656"/>
    </source>
</evidence>
<dbReference type="EMBL" id="FWXR01000007">
    <property type="protein sequence ID" value="SMC74686.1"/>
    <property type="molecule type" value="Genomic_DNA"/>
</dbReference>
<organism evidence="1 2">
    <name type="scientific">Fulvimarina manganoxydans</name>
    <dbReference type="NCBI Taxonomy" id="937218"/>
    <lineage>
        <taxon>Bacteria</taxon>
        <taxon>Pseudomonadati</taxon>
        <taxon>Pseudomonadota</taxon>
        <taxon>Alphaproteobacteria</taxon>
        <taxon>Hyphomicrobiales</taxon>
        <taxon>Aurantimonadaceae</taxon>
        <taxon>Fulvimarina</taxon>
    </lineage>
</organism>
<keyword evidence="2" id="KW-1185">Reference proteome</keyword>
<dbReference type="Proteomes" id="UP000192656">
    <property type="component" value="Unassembled WGS sequence"/>
</dbReference>
<reference evidence="1 2" key="1">
    <citation type="submission" date="2017-04" db="EMBL/GenBank/DDBJ databases">
        <authorList>
            <person name="Afonso C.L."/>
            <person name="Miller P.J."/>
            <person name="Scott M.A."/>
            <person name="Spackman E."/>
            <person name="Goraichik I."/>
            <person name="Dimitrov K.M."/>
            <person name="Suarez D.L."/>
            <person name="Swayne D.E."/>
        </authorList>
    </citation>
    <scope>NUCLEOTIDE SEQUENCE [LARGE SCALE GENOMIC DNA]</scope>
    <source>
        <strain evidence="1 2">CGMCC 1.10972</strain>
    </source>
</reference>